<dbReference type="EMBL" id="BPLR01018606">
    <property type="protein sequence ID" value="GIZ00961.1"/>
    <property type="molecule type" value="Genomic_DNA"/>
</dbReference>
<keyword evidence="4" id="KW-1185">Reference proteome</keyword>
<dbReference type="InterPro" id="IPR011009">
    <property type="entry name" value="Kinase-like_dom_sf"/>
</dbReference>
<evidence type="ECO:0000313" key="3">
    <source>
        <dbReference type="EMBL" id="GIZ00961.1"/>
    </source>
</evidence>
<comment type="caution">
    <text evidence="3">The sequence shown here is derived from an EMBL/GenBank/DDBJ whole genome shotgun (WGS) entry which is preliminary data.</text>
</comment>
<dbReference type="Gene3D" id="3.30.1010.10">
    <property type="entry name" value="Phosphatidylinositol 3-kinase Catalytic Subunit, Chain A, domain 4"/>
    <property type="match status" value="1"/>
</dbReference>
<sequence length="348" mass="38578">MPSSTSCSSSDCFPAVVGSLTLKVGPQFREETSGLFGTYFSDTIEDAAESQVESSQVSATDELPQPIASLSDDDTEDDGQKTAIMQNCFAALVETLGNPSRPQESWAVFKQLYQLLQQKVQQQSRSHLTMEHISPVLASLKSTVIPMPGINKPSGVVTVQSVNNTVSILPTKTKPKKLAFMGSDGLRYTYLFKGLEDLHLDERIMQFLSIVNNMFAKNKRHGKQVYYARHYSVTPLGPRSGLIQWVDGATPLFGVYKRWQQREASASVTKGQNSNGNATILRPSEIFYNKLTPLLKEKNINSLDNRKEWPLSVLLDVLKQLMSETLTVYLLKNYGVHVAVLKNGGIIL</sequence>
<dbReference type="FunFam" id="3.30.1010.10:FF:000010">
    <property type="entry name" value="serine/threonine-protein kinase SMG1 isoform X1"/>
    <property type="match status" value="1"/>
</dbReference>
<dbReference type="PANTHER" id="PTHR11139:SF71">
    <property type="entry name" value="SERINE_THREONINE-PROTEIN KINASE SMG1"/>
    <property type="match status" value="1"/>
</dbReference>
<dbReference type="PROSITE" id="PS50290">
    <property type="entry name" value="PI3_4_KINASE_3"/>
    <property type="match status" value="1"/>
</dbReference>
<dbReference type="GO" id="GO:0005634">
    <property type="term" value="C:nucleus"/>
    <property type="evidence" value="ECO:0007669"/>
    <property type="project" value="TreeGrafter"/>
</dbReference>
<dbReference type="InterPro" id="IPR050517">
    <property type="entry name" value="DDR_Repair_Kinase"/>
</dbReference>
<evidence type="ECO:0000256" key="1">
    <source>
        <dbReference type="SAM" id="MobiDB-lite"/>
    </source>
</evidence>
<name>A0AAV4Y0L1_CAEEX</name>
<organism evidence="3 4">
    <name type="scientific">Caerostris extrusa</name>
    <name type="common">Bark spider</name>
    <name type="synonym">Caerostris bankana</name>
    <dbReference type="NCBI Taxonomy" id="172846"/>
    <lineage>
        <taxon>Eukaryota</taxon>
        <taxon>Metazoa</taxon>
        <taxon>Ecdysozoa</taxon>
        <taxon>Arthropoda</taxon>
        <taxon>Chelicerata</taxon>
        <taxon>Arachnida</taxon>
        <taxon>Araneae</taxon>
        <taxon>Araneomorphae</taxon>
        <taxon>Entelegynae</taxon>
        <taxon>Araneoidea</taxon>
        <taxon>Araneidae</taxon>
        <taxon>Caerostris</taxon>
    </lineage>
</organism>
<accession>A0AAV4Y0L1</accession>
<dbReference type="GO" id="GO:0000184">
    <property type="term" value="P:nuclear-transcribed mRNA catabolic process, nonsense-mediated decay"/>
    <property type="evidence" value="ECO:0007669"/>
    <property type="project" value="TreeGrafter"/>
</dbReference>
<reference evidence="3 4" key="1">
    <citation type="submission" date="2021-06" db="EMBL/GenBank/DDBJ databases">
        <title>Caerostris extrusa draft genome.</title>
        <authorList>
            <person name="Kono N."/>
            <person name="Arakawa K."/>
        </authorList>
    </citation>
    <scope>NUCLEOTIDE SEQUENCE [LARGE SCALE GENOMIC DNA]</scope>
</reference>
<dbReference type="SUPFAM" id="SSF56112">
    <property type="entry name" value="Protein kinase-like (PK-like)"/>
    <property type="match status" value="1"/>
</dbReference>
<evidence type="ECO:0000313" key="4">
    <source>
        <dbReference type="Proteomes" id="UP001054945"/>
    </source>
</evidence>
<feature type="region of interest" description="Disordered" evidence="1">
    <location>
        <begin position="50"/>
        <end position="79"/>
    </location>
</feature>
<dbReference type="InterPro" id="IPR000403">
    <property type="entry name" value="PI3/4_kinase_cat_dom"/>
</dbReference>
<proteinExistence type="predicted"/>
<evidence type="ECO:0000259" key="2">
    <source>
        <dbReference type="PROSITE" id="PS50290"/>
    </source>
</evidence>
<dbReference type="AlphaFoldDB" id="A0AAV4Y0L1"/>
<protein>
    <recommendedName>
        <fullName evidence="2">PI3K/PI4K catalytic domain-containing protein</fullName>
    </recommendedName>
</protein>
<gene>
    <name evidence="3" type="primary">Smg1</name>
    <name evidence="3" type="ORF">CEXT_276061</name>
</gene>
<dbReference type="PANTHER" id="PTHR11139">
    <property type="entry name" value="ATAXIA TELANGIECTASIA MUTATED ATM -RELATED"/>
    <property type="match status" value="1"/>
</dbReference>
<dbReference type="Proteomes" id="UP001054945">
    <property type="component" value="Unassembled WGS sequence"/>
</dbReference>
<feature type="domain" description="PI3K/PI4K catalytic" evidence="2">
    <location>
        <begin position="162"/>
        <end position="348"/>
    </location>
</feature>
<dbReference type="GO" id="GO:0004674">
    <property type="term" value="F:protein serine/threonine kinase activity"/>
    <property type="evidence" value="ECO:0007669"/>
    <property type="project" value="TreeGrafter"/>
</dbReference>
<dbReference type="Pfam" id="PF00454">
    <property type="entry name" value="PI3_PI4_kinase"/>
    <property type="match status" value="1"/>
</dbReference>